<reference evidence="1" key="1">
    <citation type="journal article" date="2014" name="Front. Microbiol.">
        <title>High frequency of phylogenetically diverse reductive dehalogenase-homologous genes in deep subseafloor sedimentary metagenomes.</title>
        <authorList>
            <person name="Kawai M."/>
            <person name="Futagami T."/>
            <person name="Toyoda A."/>
            <person name="Takaki Y."/>
            <person name="Nishi S."/>
            <person name="Hori S."/>
            <person name="Arai W."/>
            <person name="Tsubouchi T."/>
            <person name="Morono Y."/>
            <person name="Uchiyama I."/>
            <person name="Ito T."/>
            <person name="Fujiyama A."/>
            <person name="Inagaki F."/>
            <person name="Takami H."/>
        </authorList>
    </citation>
    <scope>NUCLEOTIDE SEQUENCE</scope>
    <source>
        <strain evidence="1">Expedition CK06-06</strain>
    </source>
</reference>
<proteinExistence type="predicted"/>
<organism evidence="1">
    <name type="scientific">marine sediment metagenome</name>
    <dbReference type="NCBI Taxonomy" id="412755"/>
    <lineage>
        <taxon>unclassified sequences</taxon>
        <taxon>metagenomes</taxon>
        <taxon>ecological metagenomes</taxon>
    </lineage>
</organism>
<evidence type="ECO:0000313" key="1">
    <source>
        <dbReference type="EMBL" id="GAH22267.1"/>
    </source>
</evidence>
<gene>
    <name evidence="1" type="ORF">S01H4_65042</name>
</gene>
<name>X1DPY6_9ZZZZ</name>
<comment type="caution">
    <text evidence="1">The sequence shown here is derived from an EMBL/GenBank/DDBJ whole genome shotgun (WGS) entry which is preliminary data.</text>
</comment>
<feature type="non-terminal residue" evidence="1">
    <location>
        <position position="1"/>
    </location>
</feature>
<feature type="non-terminal residue" evidence="1">
    <location>
        <position position="114"/>
    </location>
</feature>
<protein>
    <submittedName>
        <fullName evidence="1">Uncharacterized protein</fullName>
    </submittedName>
</protein>
<sequence>ILNYCNGVYWLHTPIDTLYRLDLAAAGRSEPSSSFPDGTLWFDTNTSPGILKEKIGLGWVAVPGVPIGDLQTPDGSVSAWQPVDLNFLLSQSVYGVEVRLYENAPTPTELSYDF</sequence>
<dbReference type="AlphaFoldDB" id="X1DPY6"/>
<dbReference type="EMBL" id="BART01039654">
    <property type="protein sequence ID" value="GAH22267.1"/>
    <property type="molecule type" value="Genomic_DNA"/>
</dbReference>
<accession>X1DPY6</accession>